<gene>
    <name evidence="2" type="ORF">K443DRAFT_12147</name>
</gene>
<feature type="compositionally biased region" description="Polar residues" evidence="1">
    <location>
        <begin position="86"/>
        <end position="99"/>
    </location>
</feature>
<organism evidence="2 3">
    <name type="scientific">Laccaria amethystina LaAM-08-1</name>
    <dbReference type="NCBI Taxonomy" id="1095629"/>
    <lineage>
        <taxon>Eukaryota</taxon>
        <taxon>Fungi</taxon>
        <taxon>Dikarya</taxon>
        <taxon>Basidiomycota</taxon>
        <taxon>Agaricomycotina</taxon>
        <taxon>Agaricomycetes</taxon>
        <taxon>Agaricomycetidae</taxon>
        <taxon>Agaricales</taxon>
        <taxon>Agaricineae</taxon>
        <taxon>Hydnangiaceae</taxon>
        <taxon>Laccaria</taxon>
    </lineage>
</organism>
<evidence type="ECO:0000313" key="2">
    <source>
        <dbReference type="EMBL" id="KIJ94422.1"/>
    </source>
</evidence>
<feature type="region of interest" description="Disordered" evidence="1">
    <location>
        <begin position="68"/>
        <end position="112"/>
    </location>
</feature>
<evidence type="ECO:0000313" key="3">
    <source>
        <dbReference type="Proteomes" id="UP000054477"/>
    </source>
</evidence>
<dbReference type="AlphaFoldDB" id="A0A0C9XE29"/>
<sequence length="112" mass="12426">MFSVLTAPFAWLSLVRESVHPPSSVFAVLTTTPLSLLVSHFHQLEGSGLLQPSHFFQASFVERCIRHTRDHRQPRSTPKQDMAVNHPTSAYQPALQSPGSIDLLSSPIAPHF</sequence>
<protein>
    <submittedName>
        <fullName evidence="2">Uncharacterized protein</fullName>
    </submittedName>
</protein>
<keyword evidence="3" id="KW-1185">Reference proteome</keyword>
<reference evidence="2 3" key="1">
    <citation type="submission" date="2014-04" db="EMBL/GenBank/DDBJ databases">
        <authorList>
            <consortium name="DOE Joint Genome Institute"/>
            <person name="Kuo A."/>
            <person name="Kohler A."/>
            <person name="Nagy L.G."/>
            <person name="Floudas D."/>
            <person name="Copeland A."/>
            <person name="Barry K.W."/>
            <person name="Cichocki N."/>
            <person name="Veneault-Fourrey C."/>
            <person name="LaButti K."/>
            <person name="Lindquist E.A."/>
            <person name="Lipzen A."/>
            <person name="Lundell T."/>
            <person name="Morin E."/>
            <person name="Murat C."/>
            <person name="Sun H."/>
            <person name="Tunlid A."/>
            <person name="Henrissat B."/>
            <person name="Grigoriev I.V."/>
            <person name="Hibbett D.S."/>
            <person name="Martin F."/>
            <person name="Nordberg H.P."/>
            <person name="Cantor M.N."/>
            <person name="Hua S.X."/>
        </authorList>
    </citation>
    <scope>NUCLEOTIDE SEQUENCE [LARGE SCALE GENOMIC DNA]</scope>
    <source>
        <strain evidence="2 3">LaAM-08-1</strain>
    </source>
</reference>
<dbReference type="EMBL" id="KN838795">
    <property type="protein sequence ID" value="KIJ94422.1"/>
    <property type="molecule type" value="Genomic_DNA"/>
</dbReference>
<accession>A0A0C9XE29</accession>
<proteinExistence type="predicted"/>
<evidence type="ECO:0000256" key="1">
    <source>
        <dbReference type="SAM" id="MobiDB-lite"/>
    </source>
</evidence>
<dbReference type="HOGENOM" id="CLU_2146265_0_0_1"/>
<reference evidence="3" key="2">
    <citation type="submission" date="2015-01" db="EMBL/GenBank/DDBJ databases">
        <title>Evolutionary Origins and Diversification of the Mycorrhizal Mutualists.</title>
        <authorList>
            <consortium name="DOE Joint Genome Institute"/>
            <consortium name="Mycorrhizal Genomics Consortium"/>
            <person name="Kohler A."/>
            <person name="Kuo A."/>
            <person name="Nagy L.G."/>
            <person name="Floudas D."/>
            <person name="Copeland A."/>
            <person name="Barry K.W."/>
            <person name="Cichocki N."/>
            <person name="Veneault-Fourrey C."/>
            <person name="LaButti K."/>
            <person name="Lindquist E.A."/>
            <person name="Lipzen A."/>
            <person name="Lundell T."/>
            <person name="Morin E."/>
            <person name="Murat C."/>
            <person name="Riley R."/>
            <person name="Ohm R."/>
            <person name="Sun H."/>
            <person name="Tunlid A."/>
            <person name="Henrissat B."/>
            <person name="Grigoriev I.V."/>
            <person name="Hibbett D.S."/>
            <person name="Martin F."/>
        </authorList>
    </citation>
    <scope>NUCLEOTIDE SEQUENCE [LARGE SCALE GENOMIC DNA]</scope>
    <source>
        <strain evidence="3">LaAM-08-1</strain>
    </source>
</reference>
<dbReference type="Proteomes" id="UP000054477">
    <property type="component" value="Unassembled WGS sequence"/>
</dbReference>
<name>A0A0C9XE29_9AGAR</name>